<dbReference type="RefSeq" id="WP_014107649.1">
    <property type="nucleotide sequence ID" value="NC_016041.1"/>
</dbReference>
<name>G4QEK9_GLANF</name>
<evidence type="ECO:0000313" key="8">
    <source>
        <dbReference type="Proteomes" id="UP000009282"/>
    </source>
</evidence>
<dbReference type="PROSITE" id="PS52015">
    <property type="entry name" value="TONB_CTD"/>
    <property type="match status" value="1"/>
</dbReference>
<accession>G4QEK9</accession>
<dbReference type="InterPro" id="IPR008756">
    <property type="entry name" value="Peptidase_M56"/>
</dbReference>
<proteinExistence type="inferred from homology"/>
<keyword evidence="4 5" id="KW-0472">Membrane</keyword>
<keyword evidence="5" id="KW-0997">Cell inner membrane</keyword>
<dbReference type="GO" id="GO:0015891">
    <property type="term" value="P:siderophore transport"/>
    <property type="evidence" value="ECO:0007669"/>
    <property type="project" value="InterPro"/>
</dbReference>
<dbReference type="PRINTS" id="PR01374">
    <property type="entry name" value="TONBPROTEIN"/>
</dbReference>
<organism evidence="7 8">
    <name type="scientific">Glaciecola nitratireducens (strain JCM 12485 / KCTC 12276 / FR1064)</name>
    <dbReference type="NCBI Taxonomy" id="1085623"/>
    <lineage>
        <taxon>Bacteria</taxon>
        <taxon>Pseudomonadati</taxon>
        <taxon>Pseudomonadota</taxon>
        <taxon>Gammaproteobacteria</taxon>
        <taxon>Alteromonadales</taxon>
        <taxon>Alteromonadaceae</taxon>
        <taxon>Brumicola</taxon>
    </lineage>
</organism>
<dbReference type="eggNOG" id="COG4219">
    <property type="taxonomic scope" value="Bacteria"/>
</dbReference>
<dbReference type="InterPro" id="IPR052173">
    <property type="entry name" value="Beta-lactam_resp_regulator"/>
</dbReference>
<dbReference type="InterPro" id="IPR006260">
    <property type="entry name" value="TonB/TolA_C"/>
</dbReference>
<dbReference type="GO" id="GO:0030288">
    <property type="term" value="C:outer membrane-bounded periplasmic space"/>
    <property type="evidence" value="ECO:0007669"/>
    <property type="project" value="InterPro"/>
</dbReference>
<dbReference type="Gene3D" id="3.30.2420.10">
    <property type="entry name" value="TonB"/>
    <property type="match status" value="1"/>
</dbReference>
<keyword evidence="8" id="KW-1185">Reference proteome</keyword>
<dbReference type="AlphaFoldDB" id="G4QEK9"/>
<comment type="function">
    <text evidence="5">Interacts with outer membrane receptor proteins that carry out high-affinity binding and energy dependent uptake into the periplasmic space of specific substrates. It could act to transduce energy from the cytoplasmic membrane to specific energy-requiring processes in the outer membrane, resulting in the release into the periplasm of ligands bound by these outer membrane proteins.</text>
</comment>
<dbReference type="PANTHER" id="PTHR34978:SF3">
    <property type="entry name" value="SLR0241 PROTEIN"/>
    <property type="match status" value="1"/>
</dbReference>
<feature type="domain" description="TonB C-terminal" evidence="6">
    <location>
        <begin position="301"/>
        <end position="393"/>
    </location>
</feature>
<dbReference type="HOGENOM" id="CLU_055288_0_0_6"/>
<feature type="transmembrane region" description="Helical" evidence="5">
    <location>
        <begin position="38"/>
        <end position="55"/>
    </location>
</feature>
<feature type="transmembrane region" description="Helical" evidence="5">
    <location>
        <begin position="6"/>
        <end position="26"/>
    </location>
</feature>
<evidence type="ECO:0000256" key="5">
    <source>
        <dbReference type="RuleBase" id="RU362123"/>
    </source>
</evidence>
<evidence type="ECO:0000256" key="4">
    <source>
        <dbReference type="ARBA" id="ARBA00023136"/>
    </source>
</evidence>
<dbReference type="Pfam" id="PF03544">
    <property type="entry name" value="TonB_C"/>
    <property type="match status" value="1"/>
</dbReference>
<keyword evidence="5" id="KW-0813">Transport</keyword>
<dbReference type="Pfam" id="PF05569">
    <property type="entry name" value="Peptidase_M56"/>
    <property type="match status" value="1"/>
</dbReference>
<sequence>MSHTFFIWLIEQQFLLSALLLTIVLLERFFLKALSPSFVYKLVLIIPFAMMISNLPDSFKPLQNNQISYYLISPNTNYLSSDNWEWVYAYFAITILLLVYILIVHMRFIGKLDLCPIALKNPFKGSNVNSTFVSNAIKTPMVIGLFNSKLALPTNYDKQFTENSLTLILEHESIHIQRKDNLSNSLFLLLTVLLWFNPIAWLAYGSFRRLQELSCDERVLNNKTIEQHILYSKALVSCAAKSPATLMAYSHYGDKNMILQRLTHIKHNGKNSKIAKSGLLLAAACMLSTLAIAKSATQEESKADHVAPILRVAPAYPAHAAEKGVSGSVVLKFDITSTGTTSNISVVNSTPEGIFDREAKKSLAKWQYNPSAQGHQNVLVQLDFAIDSEAAIAPSPERAKVIN</sequence>
<dbReference type="KEGG" id="gni:GNIT_0619"/>
<feature type="transmembrane region" description="Helical" evidence="5">
    <location>
        <begin position="86"/>
        <end position="104"/>
    </location>
</feature>
<dbReference type="OrthoDB" id="1628901at2"/>
<keyword evidence="5" id="KW-1003">Cell membrane</keyword>
<comment type="caution">
    <text evidence="5">Lacks conserved residue(s) required for the propagation of feature annotation.</text>
</comment>
<dbReference type="GO" id="GO:0031992">
    <property type="term" value="F:energy transducer activity"/>
    <property type="evidence" value="ECO:0007669"/>
    <property type="project" value="InterPro"/>
</dbReference>
<evidence type="ECO:0000256" key="1">
    <source>
        <dbReference type="ARBA" id="ARBA00004167"/>
    </source>
</evidence>
<dbReference type="InterPro" id="IPR003538">
    <property type="entry name" value="TonB"/>
</dbReference>
<dbReference type="CDD" id="cd07341">
    <property type="entry name" value="M56_BlaR1_MecR1_like"/>
    <property type="match status" value="1"/>
</dbReference>
<reference evidence="7 8" key="1">
    <citation type="journal article" date="2011" name="J. Bacteriol.">
        <title>Complete genome sequence of seawater bacterium Glaciecola nitratireducens FR1064T.</title>
        <authorList>
            <person name="Bian F."/>
            <person name="Qin Q.L."/>
            <person name="Xie B.B."/>
            <person name="Shu Y.L."/>
            <person name="Zhang X.Y."/>
            <person name="Yu Y."/>
            <person name="Chen B."/>
            <person name="Chen X.L."/>
            <person name="Zhou B.C."/>
            <person name="Zhang Y.Z."/>
        </authorList>
    </citation>
    <scope>NUCLEOTIDE SEQUENCE [LARGE SCALE GENOMIC DNA]</scope>
    <source>
        <strain evidence="8">JCM 12485 / KCTC 12276 / FR1064</strain>
    </source>
</reference>
<keyword evidence="5" id="KW-0735">Signal-anchor</keyword>
<dbReference type="STRING" id="1085623.GNIT_0619"/>
<dbReference type="PANTHER" id="PTHR34978">
    <property type="entry name" value="POSSIBLE SENSOR-TRANSDUCER PROTEIN BLAR"/>
    <property type="match status" value="1"/>
</dbReference>
<dbReference type="EMBL" id="CP003060">
    <property type="protein sequence ID" value="AEP28772.1"/>
    <property type="molecule type" value="Genomic_DNA"/>
</dbReference>
<dbReference type="eggNOG" id="COG0810">
    <property type="taxonomic scope" value="Bacteria"/>
</dbReference>
<dbReference type="GO" id="GO:0005886">
    <property type="term" value="C:plasma membrane"/>
    <property type="evidence" value="ECO:0007669"/>
    <property type="project" value="UniProtKB-SubCell"/>
</dbReference>
<dbReference type="SUPFAM" id="SSF74653">
    <property type="entry name" value="TolA/TonB C-terminal domain"/>
    <property type="match status" value="1"/>
</dbReference>
<dbReference type="GO" id="GO:0015031">
    <property type="term" value="P:protein transport"/>
    <property type="evidence" value="ECO:0007669"/>
    <property type="project" value="UniProtKB-UniRule"/>
</dbReference>
<dbReference type="InterPro" id="IPR037682">
    <property type="entry name" value="TonB_C"/>
</dbReference>
<feature type="transmembrane region" description="Helical" evidence="5">
    <location>
        <begin position="186"/>
        <end position="204"/>
    </location>
</feature>
<dbReference type="Proteomes" id="UP000009282">
    <property type="component" value="Chromosome"/>
</dbReference>
<dbReference type="NCBIfam" id="TIGR01352">
    <property type="entry name" value="tonB_Cterm"/>
    <property type="match status" value="1"/>
</dbReference>
<gene>
    <name evidence="7" type="ordered locus">GNIT_0619</name>
</gene>
<keyword evidence="2 5" id="KW-0812">Transmembrane</keyword>
<keyword evidence="5" id="KW-0653">Protein transport</keyword>
<evidence type="ECO:0000256" key="2">
    <source>
        <dbReference type="ARBA" id="ARBA00022692"/>
    </source>
</evidence>
<evidence type="ECO:0000256" key="3">
    <source>
        <dbReference type="ARBA" id="ARBA00022989"/>
    </source>
</evidence>
<evidence type="ECO:0000313" key="7">
    <source>
        <dbReference type="EMBL" id="AEP28772.1"/>
    </source>
</evidence>
<comment type="subcellular location">
    <subcellularLocation>
        <location evidence="5">Cell inner membrane</location>
        <topology evidence="5">Single-pass membrane protein</topology>
        <orientation evidence="5">Periplasmic side</orientation>
    </subcellularLocation>
    <subcellularLocation>
        <location evidence="1">Membrane</location>
        <topology evidence="1">Single-pass membrane protein</topology>
    </subcellularLocation>
</comment>
<keyword evidence="3 5" id="KW-1133">Transmembrane helix</keyword>
<evidence type="ECO:0000259" key="6">
    <source>
        <dbReference type="PROSITE" id="PS52015"/>
    </source>
</evidence>
<comment type="similarity">
    <text evidence="5">Belongs to the TonB family.</text>
</comment>
<dbReference type="GO" id="GO:0055085">
    <property type="term" value="P:transmembrane transport"/>
    <property type="evidence" value="ECO:0007669"/>
    <property type="project" value="InterPro"/>
</dbReference>
<protein>
    <recommendedName>
        <fullName evidence="5">Protein TonB</fullName>
    </recommendedName>
</protein>